<feature type="region of interest" description="Disordered" evidence="1">
    <location>
        <begin position="1"/>
        <end position="60"/>
    </location>
</feature>
<accession>A0A2Z7CB01</accession>
<evidence type="ECO:0000313" key="2">
    <source>
        <dbReference type="EMBL" id="KZV43835.1"/>
    </source>
</evidence>
<organism evidence="2 3">
    <name type="scientific">Dorcoceras hygrometricum</name>
    <dbReference type="NCBI Taxonomy" id="472368"/>
    <lineage>
        <taxon>Eukaryota</taxon>
        <taxon>Viridiplantae</taxon>
        <taxon>Streptophyta</taxon>
        <taxon>Embryophyta</taxon>
        <taxon>Tracheophyta</taxon>
        <taxon>Spermatophyta</taxon>
        <taxon>Magnoliopsida</taxon>
        <taxon>eudicotyledons</taxon>
        <taxon>Gunneridae</taxon>
        <taxon>Pentapetalae</taxon>
        <taxon>asterids</taxon>
        <taxon>lamiids</taxon>
        <taxon>Lamiales</taxon>
        <taxon>Gesneriaceae</taxon>
        <taxon>Didymocarpoideae</taxon>
        <taxon>Trichosporeae</taxon>
        <taxon>Loxocarpinae</taxon>
        <taxon>Dorcoceras</taxon>
    </lineage>
</organism>
<evidence type="ECO:0000256" key="1">
    <source>
        <dbReference type="SAM" id="MobiDB-lite"/>
    </source>
</evidence>
<dbReference type="AlphaFoldDB" id="A0A2Z7CB01"/>
<dbReference type="EMBL" id="KQ997622">
    <property type="protein sequence ID" value="KZV43835.1"/>
    <property type="molecule type" value="Genomic_DNA"/>
</dbReference>
<sequence length="60" mass="6479">MSNVEQESDNSKRNGEESDVVLKNQQMKKAAGALSASAVTSQSAGRSISRELQPVEGTWR</sequence>
<gene>
    <name evidence="2" type="ORF">F511_37355</name>
</gene>
<dbReference type="Proteomes" id="UP000250235">
    <property type="component" value="Unassembled WGS sequence"/>
</dbReference>
<keyword evidence="3" id="KW-1185">Reference proteome</keyword>
<reference evidence="2 3" key="1">
    <citation type="journal article" date="2015" name="Proc. Natl. Acad. Sci. U.S.A.">
        <title>The resurrection genome of Boea hygrometrica: A blueprint for survival of dehydration.</title>
        <authorList>
            <person name="Xiao L."/>
            <person name="Yang G."/>
            <person name="Zhang L."/>
            <person name="Yang X."/>
            <person name="Zhao S."/>
            <person name="Ji Z."/>
            <person name="Zhou Q."/>
            <person name="Hu M."/>
            <person name="Wang Y."/>
            <person name="Chen M."/>
            <person name="Xu Y."/>
            <person name="Jin H."/>
            <person name="Xiao X."/>
            <person name="Hu G."/>
            <person name="Bao F."/>
            <person name="Hu Y."/>
            <person name="Wan P."/>
            <person name="Li L."/>
            <person name="Deng X."/>
            <person name="Kuang T."/>
            <person name="Xiang C."/>
            <person name="Zhu J.K."/>
            <person name="Oliver M.J."/>
            <person name="He Y."/>
        </authorList>
    </citation>
    <scope>NUCLEOTIDE SEQUENCE [LARGE SCALE GENOMIC DNA]</scope>
    <source>
        <strain evidence="3">cv. XS01</strain>
    </source>
</reference>
<evidence type="ECO:0000313" key="3">
    <source>
        <dbReference type="Proteomes" id="UP000250235"/>
    </source>
</evidence>
<proteinExistence type="predicted"/>
<name>A0A2Z7CB01_9LAMI</name>
<protein>
    <submittedName>
        <fullName evidence="2">Uncharacterized protein</fullName>
    </submittedName>
</protein>
<feature type="compositionally biased region" description="Polar residues" evidence="1">
    <location>
        <begin position="37"/>
        <end position="46"/>
    </location>
</feature>